<dbReference type="EMBL" id="CP117812">
    <property type="protein sequence ID" value="WDE98322.1"/>
    <property type="molecule type" value="Genomic_DNA"/>
</dbReference>
<evidence type="ECO:0000259" key="3">
    <source>
        <dbReference type="Pfam" id="PF03109"/>
    </source>
</evidence>
<dbReference type="RefSeq" id="WP_274153196.1">
    <property type="nucleotide sequence ID" value="NZ_CP117812.1"/>
</dbReference>
<feature type="transmembrane region" description="Helical" evidence="2">
    <location>
        <begin position="525"/>
        <end position="545"/>
    </location>
</feature>
<reference evidence="4 5" key="1">
    <citation type="submission" date="2023-02" db="EMBL/GenBank/DDBJ databases">
        <title>Genome sequence of Lentisphaera profundi SAORIC-696.</title>
        <authorList>
            <person name="Kim e."/>
            <person name="Cho J.-C."/>
            <person name="Choi A."/>
            <person name="Kang I."/>
        </authorList>
    </citation>
    <scope>NUCLEOTIDE SEQUENCE [LARGE SCALE GENOMIC DNA]</scope>
    <source>
        <strain evidence="4 5">SAORIC-696</strain>
    </source>
</reference>
<dbReference type="InterPro" id="IPR004147">
    <property type="entry name" value="ABC1_dom"/>
</dbReference>
<sequence length="554" mass="63618">MNLQSIPELTRDTKRFREVITVFIKYGLIDWIENYEPEFMKNFRQKIHSHPSLENMSHACRVRLAFTELGPTFIKLGQILSTREDLIGEQLASELTLLQDSTKADGAEQVRITLEDELGEKVEELYADFDFEAFASASVGQAHFAKLFDGTDVVVKIQHHGIEDKIVKDISVFSKILQLAEKYDSGLASYQPTKILDDFKKSLFREMNFERELQNMAKIGKKFVDDQTVHIPHTFKALSSRKVITMERLYGKSASEIKSFHHLPIRPSEIAQNGARVFLNMILRDGVYHADPHAGNIWILNDGRIGLLDFGLIGIIDEEHREMIEDLGFAALDQDAQLITDYVLRIGKSQEKLKRDELQADITEFLYEFQIENLDDIDFSGALKEVSRIIRTYKIILPSNISLLIKTLIMLEGTSRSLDRNFNFIPLIKSFQIQRLKARHSPIRTYKKLRKKYKEWDRLIEMMPRELLHLVENMKSGSFDVKLEHRKLDAVINRLVYGIIIAALFIGSSELIGQRIPPLVMDISILGFIGYATSFILTIKLLLSIRKSGDLNGK</sequence>
<organism evidence="4 5">
    <name type="scientific">Lentisphaera profundi</name>
    <dbReference type="NCBI Taxonomy" id="1658616"/>
    <lineage>
        <taxon>Bacteria</taxon>
        <taxon>Pseudomonadati</taxon>
        <taxon>Lentisphaerota</taxon>
        <taxon>Lentisphaeria</taxon>
        <taxon>Lentisphaerales</taxon>
        <taxon>Lentisphaeraceae</taxon>
        <taxon>Lentisphaera</taxon>
    </lineage>
</organism>
<dbReference type="PANTHER" id="PTHR10566:SF113">
    <property type="entry name" value="PROTEIN ACTIVITY OF BC1 COMPLEX KINASE 7, CHLOROPLASTIC"/>
    <property type="match status" value="1"/>
</dbReference>
<name>A0ABY7VZM8_9BACT</name>
<keyword evidence="2" id="KW-1133">Transmembrane helix</keyword>
<evidence type="ECO:0000256" key="2">
    <source>
        <dbReference type="SAM" id="Phobius"/>
    </source>
</evidence>
<proteinExistence type="inferred from homology"/>
<keyword evidence="5" id="KW-1185">Reference proteome</keyword>
<accession>A0ABY7VZM8</accession>
<evidence type="ECO:0000313" key="4">
    <source>
        <dbReference type="EMBL" id="WDE98322.1"/>
    </source>
</evidence>
<keyword evidence="2" id="KW-0472">Membrane</keyword>
<keyword evidence="2" id="KW-0812">Transmembrane</keyword>
<dbReference type="PANTHER" id="PTHR10566">
    <property type="entry name" value="CHAPERONE-ACTIVITY OF BC1 COMPLEX CABC1 -RELATED"/>
    <property type="match status" value="1"/>
</dbReference>
<gene>
    <name evidence="4" type="ORF">PQO03_21150</name>
</gene>
<comment type="similarity">
    <text evidence="1">Belongs to the protein kinase superfamily. ADCK protein kinase family.</text>
</comment>
<dbReference type="Pfam" id="PF03109">
    <property type="entry name" value="ABC1"/>
    <property type="match status" value="1"/>
</dbReference>
<dbReference type="InterPro" id="IPR050154">
    <property type="entry name" value="UbiB_kinase"/>
</dbReference>
<evidence type="ECO:0000313" key="5">
    <source>
        <dbReference type="Proteomes" id="UP001214250"/>
    </source>
</evidence>
<protein>
    <submittedName>
        <fullName evidence="4">AarF/UbiB family protein</fullName>
    </submittedName>
</protein>
<dbReference type="SUPFAM" id="SSF56112">
    <property type="entry name" value="Protein kinase-like (PK-like)"/>
    <property type="match status" value="1"/>
</dbReference>
<dbReference type="InterPro" id="IPR011009">
    <property type="entry name" value="Kinase-like_dom_sf"/>
</dbReference>
<dbReference type="CDD" id="cd05121">
    <property type="entry name" value="ABC1_ADCK3-like"/>
    <property type="match status" value="1"/>
</dbReference>
<feature type="domain" description="ABC1 atypical kinase-like" evidence="3">
    <location>
        <begin position="98"/>
        <end position="341"/>
    </location>
</feature>
<feature type="transmembrane region" description="Helical" evidence="2">
    <location>
        <begin position="495"/>
        <end position="513"/>
    </location>
</feature>
<evidence type="ECO:0000256" key="1">
    <source>
        <dbReference type="ARBA" id="ARBA00009670"/>
    </source>
</evidence>
<dbReference type="Proteomes" id="UP001214250">
    <property type="component" value="Chromosome 2"/>
</dbReference>